<gene>
    <name evidence="1" type="ORF">DWY96_12035</name>
</gene>
<comment type="caution">
    <text evidence="1">The sequence shown here is derived from an EMBL/GenBank/DDBJ whole genome shotgun (WGS) entry which is preliminary data.</text>
</comment>
<accession>A0A412B3Z1</accession>
<proteinExistence type="predicted"/>
<dbReference type="InterPro" id="IPR046733">
    <property type="entry name" value="DUF6625"/>
</dbReference>
<dbReference type="Pfam" id="PF20330">
    <property type="entry name" value="DUF6625"/>
    <property type="match status" value="1"/>
</dbReference>
<sequence length="325" mass="38950">MELIEQKFMKSIVIIGCYFGTLRKDTAMFLRSIQANPTIDWLFFSDCDWGKVPDNVKIVNMSFEKLKELVQSHFDFQISLEAPYKLCDFRPAYGDIFKDYAEKYDFWGHCDFDMIFGNLRKFFNEDKLEKYDRIYYQGHLSIYRNIEKICKLYQSDKGPQYYKDVFTTSISCVFDEVDGMYPIFVKENVPIYSEVQCIDVYPYLDVMFHTRREFAISKQFPVNYSKQVFGYEDGGVYKWFMKDGTVEKEEFAYIHFSHKIFDAIDADNYFFTSNGLIPATGKTIPFQNYRKGIDEFRMNFAEFNFRLRRKLKKIKQKRLESRNNR</sequence>
<name>A0A412B3Z1_9FIRM</name>
<reference evidence="1 2" key="1">
    <citation type="submission" date="2018-08" db="EMBL/GenBank/DDBJ databases">
        <title>A genome reference for cultivated species of the human gut microbiota.</title>
        <authorList>
            <person name="Zou Y."/>
            <person name="Xue W."/>
            <person name="Luo G."/>
        </authorList>
    </citation>
    <scope>NUCLEOTIDE SEQUENCE [LARGE SCALE GENOMIC DNA]</scope>
    <source>
        <strain evidence="1 2">AF28-15</strain>
    </source>
</reference>
<dbReference type="EMBL" id="QRTF01000029">
    <property type="protein sequence ID" value="RGQ46989.1"/>
    <property type="molecule type" value="Genomic_DNA"/>
</dbReference>
<evidence type="ECO:0000313" key="1">
    <source>
        <dbReference type="EMBL" id="RGQ46989.1"/>
    </source>
</evidence>
<organism evidence="1 2">
    <name type="scientific">Roseburia inulinivorans</name>
    <dbReference type="NCBI Taxonomy" id="360807"/>
    <lineage>
        <taxon>Bacteria</taxon>
        <taxon>Bacillati</taxon>
        <taxon>Bacillota</taxon>
        <taxon>Clostridia</taxon>
        <taxon>Lachnospirales</taxon>
        <taxon>Lachnospiraceae</taxon>
        <taxon>Roseburia</taxon>
    </lineage>
</organism>
<evidence type="ECO:0000313" key="2">
    <source>
        <dbReference type="Proteomes" id="UP000283738"/>
    </source>
</evidence>
<dbReference type="AlphaFoldDB" id="A0A412B3Z1"/>
<evidence type="ECO:0008006" key="3">
    <source>
        <dbReference type="Google" id="ProtNLM"/>
    </source>
</evidence>
<dbReference type="Proteomes" id="UP000283738">
    <property type="component" value="Unassembled WGS sequence"/>
</dbReference>
<protein>
    <recommendedName>
        <fullName evidence="3">Glycosyl transferase</fullName>
    </recommendedName>
</protein>
<dbReference type="RefSeq" id="WP_118111112.1">
    <property type="nucleotide sequence ID" value="NZ_QRTF01000029.1"/>
</dbReference>